<comment type="similarity">
    <text evidence="10">Belongs to the ELO family.</text>
</comment>
<comment type="caution">
    <text evidence="11">The sequence shown here is derived from an EMBL/GenBank/DDBJ whole genome shotgun (WGS) entry which is preliminary data.</text>
</comment>
<dbReference type="EMBL" id="CAJQZP010000824">
    <property type="protein sequence ID" value="CAG4986860.1"/>
    <property type="molecule type" value="Genomic_DNA"/>
</dbReference>
<evidence type="ECO:0000256" key="4">
    <source>
        <dbReference type="ARBA" id="ARBA00022692"/>
    </source>
</evidence>
<dbReference type="PROSITE" id="PS01188">
    <property type="entry name" value="ELO"/>
    <property type="match status" value="1"/>
</dbReference>
<dbReference type="AlphaFoldDB" id="A0A8S3WXN2"/>
<evidence type="ECO:0000256" key="10">
    <source>
        <dbReference type="RuleBase" id="RU361115"/>
    </source>
</evidence>
<dbReference type="PANTHER" id="PTHR11157:SF103">
    <property type="entry name" value="ELONGATION OF VERY LONG CHAIN FATTY ACIDS PROTEIN"/>
    <property type="match status" value="1"/>
</dbReference>
<keyword evidence="2 10" id="KW-0444">Lipid biosynthesis</keyword>
<dbReference type="GO" id="GO:0034626">
    <property type="term" value="P:fatty acid elongation, polyunsaturated fatty acid"/>
    <property type="evidence" value="ECO:0007669"/>
    <property type="project" value="TreeGrafter"/>
</dbReference>
<feature type="transmembrane region" description="Helical" evidence="10">
    <location>
        <begin position="112"/>
        <end position="131"/>
    </location>
</feature>
<evidence type="ECO:0000256" key="9">
    <source>
        <dbReference type="ARBA" id="ARBA00023160"/>
    </source>
</evidence>
<evidence type="ECO:0000256" key="6">
    <source>
        <dbReference type="ARBA" id="ARBA00022989"/>
    </source>
</evidence>
<dbReference type="Proteomes" id="UP000691718">
    <property type="component" value="Unassembled WGS sequence"/>
</dbReference>
<keyword evidence="3 10" id="KW-0808">Transferase</keyword>
<evidence type="ECO:0000313" key="11">
    <source>
        <dbReference type="EMBL" id="CAG4986860.1"/>
    </source>
</evidence>
<dbReference type="InterPro" id="IPR002076">
    <property type="entry name" value="ELO_fam"/>
</dbReference>
<feature type="transmembrane region" description="Helical" evidence="10">
    <location>
        <begin position="25"/>
        <end position="44"/>
    </location>
</feature>
<feature type="transmembrane region" description="Helical" evidence="10">
    <location>
        <begin position="169"/>
        <end position="189"/>
    </location>
</feature>
<name>A0A8S3WXN2_PARAO</name>
<comment type="subcellular location">
    <subcellularLocation>
        <location evidence="1">Membrane</location>
        <topology evidence="1">Multi-pass membrane protein</topology>
    </subcellularLocation>
</comment>
<reference evidence="11" key="1">
    <citation type="submission" date="2021-04" db="EMBL/GenBank/DDBJ databases">
        <authorList>
            <person name="Tunstrom K."/>
        </authorList>
    </citation>
    <scope>NUCLEOTIDE SEQUENCE</scope>
</reference>
<keyword evidence="5 10" id="KW-0276">Fatty acid metabolism</keyword>
<evidence type="ECO:0000256" key="5">
    <source>
        <dbReference type="ARBA" id="ARBA00022832"/>
    </source>
</evidence>
<feature type="transmembrane region" description="Helical" evidence="10">
    <location>
        <begin position="64"/>
        <end position="80"/>
    </location>
</feature>
<dbReference type="GO" id="GO:0009922">
    <property type="term" value="F:fatty acid elongase activity"/>
    <property type="evidence" value="ECO:0007669"/>
    <property type="project" value="UniProtKB-EC"/>
</dbReference>
<dbReference type="GO" id="GO:0019367">
    <property type="term" value="P:fatty acid elongation, saturated fatty acid"/>
    <property type="evidence" value="ECO:0007669"/>
    <property type="project" value="TreeGrafter"/>
</dbReference>
<dbReference type="EC" id="2.3.1.199" evidence="10"/>
<dbReference type="OrthoDB" id="434092at2759"/>
<dbReference type="InterPro" id="IPR030457">
    <property type="entry name" value="ELO_CS"/>
</dbReference>
<dbReference type="Pfam" id="PF01151">
    <property type="entry name" value="ELO"/>
    <property type="match status" value="1"/>
</dbReference>
<keyword evidence="9 10" id="KW-0275">Fatty acid biosynthesis</keyword>
<dbReference type="PANTHER" id="PTHR11157">
    <property type="entry name" value="FATTY ACID ACYL TRANSFERASE-RELATED"/>
    <property type="match status" value="1"/>
</dbReference>
<keyword evidence="4 10" id="KW-0812">Transmembrane</keyword>
<sequence length="350" mass="40282">MSYLEKVDGYLDSLKVGKSAIVDSWFMMSSPVPILSVVIAYLLFIRIGPKMMKNRAPLKITKLISYYNAAQVLLALINIIKVSQLNLFRDGIIYAGCRYQSNTQNPLLLDLGWWYFFAKFTELLDTVFFVLRKKEKQLTFLHVYHHVIMALYSWSYLKFAAAGEGAVLALLNSAVHVVMYTYYLLSGLGPQFHKYLWWKKYVTTMQLVQFVLMLSYCAWTHFSPRCQYVPGFTYFISANVTIFLILFLNFYVKNYKLKKDQEYKNKENKAAINGIKNNIKSNGTTKKCNDNDNGVFCNICKGIPNLEDVPCDVEKVCGDFIKDGKAYLTRRTVKSGHTPKSGFDHTMINK</sequence>
<feature type="transmembrane region" description="Helical" evidence="10">
    <location>
        <begin position="201"/>
        <end position="222"/>
    </location>
</feature>
<feature type="transmembrane region" description="Helical" evidence="10">
    <location>
        <begin position="138"/>
        <end position="157"/>
    </location>
</feature>
<keyword evidence="6 10" id="KW-1133">Transmembrane helix</keyword>
<evidence type="ECO:0000313" key="12">
    <source>
        <dbReference type="Proteomes" id="UP000691718"/>
    </source>
</evidence>
<accession>A0A8S3WXN2</accession>
<evidence type="ECO:0000256" key="3">
    <source>
        <dbReference type="ARBA" id="ARBA00022679"/>
    </source>
</evidence>
<dbReference type="GO" id="GO:0005789">
    <property type="term" value="C:endoplasmic reticulum membrane"/>
    <property type="evidence" value="ECO:0007669"/>
    <property type="project" value="TreeGrafter"/>
</dbReference>
<keyword evidence="8 10" id="KW-0472">Membrane</keyword>
<dbReference type="GO" id="GO:0030148">
    <property type="term" value="P:sphingolipid biosynthetic process"/>
    <property type="evidence" value="ECO:0007669"/>
    <property type="project" value="TreeGrafter"/>
</dbReference>
<keyword evidence="12" id="KW-1185">Reference proteome</keyword>
<evidence type="ECO:0000256" key="2">
    <source>
        <dbReference type="ARBA" id="ARBA00022516"/>
    </source>
</evidence>
<organism evidence="11 12">
    <name type="scientific">Parnassius apollo</name>
    <name type="common">Apollo butterfly</name>
    <name type="synonym">Papilio apollo</name>
    <dbReference type="NCBI Taxonomy" id="110799"/>
    <lineage>
        <taxon>Eukaryota</taxon>
        <taxon>Metazoa</taxon>
        <taxon>Ecdysozoa</taxon>
        <taxon>Arthropoda</taxon>
        <taxon>Hexapoda</taxon>
        <taxon>Insecta</taxon>
        <taxon>Pterygota</taxon>
        <taxon>Neoptera</taxon>
        <taxon>Endopterygota</taxon>
        <taxon>Lepidoptera</taxon>
        <taxon>Glossata</taxon>
        <taxon>Ditrysia</taxon>
        <taxon>Papilionoidea</taxon>
        <taxon>Papilionidae</taxon>
        <taxon>Parnassiinae</taxon>
        <taxon>Parnassini</taxon>
        <taxon>Parnassius</taxon>
        <taxon>Parnassius</taxon>
    </lineage>
</organism>
<proteinExistence type="inferred from homology"/>
<dbReference type="GO" id="GO:0042761">
    <property type="term" value="P:very long-chain fatty acid biosynthetic process"/>
    <property type="evidence" value="ECO:0007669"/>
    <property type="project" value="TreeGrafter"/>
</dbReference>
<feature type="transmembrane region" description="Helical" evidence="10">
    <location>
        <begin position="234"/>
        <end position="252"/>
    </location>
</feature>
<comment type="catalytic activity">
    <reaction evidence="10">
        <text>a very-long-chain acyl-CoA + malonyl-CoA + H(+) = a very-long-chain 3-oxoacyl-CoA + CO2 + CoA</text>
        <dbReference type="Rhea" id="RHEA:32727"/>
        <dbReference type="ChEBI" id="CHEBI:15378"/>
        <dbReference type="ChEBI" id="CHEBI:16526"/>
        <dbReference type="ChEBI" id="CHEBI:57287"/>
        <dbReference type="ChEBI" id="CHEBI:57384"/>
        <dbReference type="ChEBI" id="CHEBI:90725"/>
        <dbReference type="ChEBI" id="CHEBI:90736"/>
        <dbReference type="EC" id="2.3.1.199"/>
    </reaction>
</comment>
<evidence type="ECO:0000256" key="8">
    <source>
        <dbReference type="ARBA" id="ARBA00023136"/>
    </source>
</evidence>
<gene>
    <name evidence="11" type="ORF">PAPOLLO_LOCUS11346</name>
</gene>
<evidence type="ECO:0000256" key="1">
    <source>
        <dbReference type="ARBA" id="ARBA00004141"/>
    </source>
</evidence>
<dbReference type="GO" id="GO:0034625">
    <property type="term" value="P:fatty acid elongation, monounsaturated fatty acid"/>
    <property type="evidence" value="ECO:0007669"/>
    <property type="project" value="TreeGrafter"/>
</dbReference>
<evidence type="ECO:0000256" key="7">
    <source>
        <dbReference type="ARBA" id="ARBA00023098"/>
    </source>
</evidence>
<protein>
    <recommendedName>
        <fullName evidence="10">Elongation of very long chain fatty acids protein</fullName>
        <ecNumber evidence="10">2.3.1.199</ecNumber>
    </recommendedName>
    <alternativeName>
        <fullName evidence="10">Very-long-chain 3-oxoacyl-CoA synthase</fullName>
    </alternativeName>
</protein>
<keyword evidence="7 10" id="KW-0443">Lipid metabolism</keyword>